<gene>
    <name evidence="2" type="ORF">BHQ21_25395</name>
</gene>
<reference evidence="3" key="1">
    <citation type="submission" date="2016-09" db="EMBL/GenBank/DDBJ databases">
        <authorList>
            <person name="Greninger A.L."/>
            <person name="Jerome K.R."/>
            <person name="Mcnair B."/>
            <person name="Wallis C."/>
            <person name="Fang F."/>
        </authorList>
    </citation>
    <scope>NUCLEOTIDE SEQUENCE [LARGE SCALE GENOMIC DNA]</scope>
    <source>
        <strain evidence="3">BC1_M4</strain>
    </source>
</reference>
<comment type="caution">
    <text evidence="2">The sequence shown here is derived from an EMBL/GenBank/DDBJ whole genome shotgun (WGS) entry which is preliminary data.</text>
</comment>
<feature type="domain" description="SnoaL-like" evidence="1">
    <location>
        <begin position="12"/>
        <end position="103"/>
    </location>
</feature>
<name>A0A1E3SAN4_9MYCO</name>
<dbReference type="Proteomes" id="UP000094224">
    <property type="component" value="Unassembled WGS sequence"/>
</dbReference>
<proteinExistence type="predicted"/>
<dbReference type="InterPro" id="IPR037401">
    <property type="entry name" value="SnoaL-like"/>
</dbReference>
<dbReference type="AlphaFoldDB" id="A0A1E3SAN4"/>
<dbReference type="InterPro" id="IPR032710">
    <property type="entry name" value="NTF2-like_dom_sf"/>
</dbReference>
<sequence length="144" mass="15335">MVTNDLPAGLKSFLDAMHARDAKGAAQYLAENVTLKSPIVVEPFVGRDQSAGILTHLLGIIDEFTVVDFLVSETHFAVVFNIRAGATSVQGMDYIHTDDTGKVDSMTISWRPLPAVVAVQNRLAPAIGIPALALVPVSELPARA</sequence>
<organism evidence="2 3">
    <name type="scientific">Mycobacterium sherrisii</name>
    <dbReference type="NCBI Taxonomy" id="243061"/>
    <lineage>
        <taxon>Bacteria</taxon>
        <taxon>Bacillati</taxon>
        <taxon>Actinomycetota</taxon>
        <taxon>Actinomycetes</taxon>
        <taxon>Mycobacteriales</taxon>
        <taxon>Mycobacteriaceae</taxon>
        <taxon>Mycobacterium</taxon>
        <taxon>Mycobacterium simiae complex</taxon>
    </lineage>
</organism>
<evidence type="ECO:0000313" key="2">
    <source>
        <dbReference type="EMBL" id="ODQ99225.1"/>
    </source>
</evidence>
<evidence type="ECO:0000259" key="1">
    <source>
        <dbReference type="Pfam" id="PF12680"/>
    </source>
</evidence>
<keyword evidence="3" id="KW-1185">Reference proteome</keyword>
<protein>
    <recommendedName>
        <fullName evidence="1">SnoaL-like domain-containing protein</fullName>
    </recommendedName>
</protein>
<dbReference type="EMBL" id="MIHC01000080">
    <property type="protein sequence ID" value="ODQ99225.1"/>
    <property type="molecule type" value="Genomic_DNA"/>
</dbReference>
<accession>A0A1E3SAN4</accession>
<dbReference type="SUPFAM" id="SSF54427">
    <property type="entry name" value="NTF2-like"/>
    <property type="match status" value="1"/>
</dbReference>
<evidence type="ECO:0000313" key="3">
    <source>
        <dbReference type="Proteomes" id="UP000094224"/>
    </source>
</evidence>
<dbReference type="Gene3D" id="3.10.450.50">
    <property type="match status" value="1"/>
</dbReference>
<dbReference type="Pfam" id="PF12680">
    <property type="entry name" value="SnoaL_2"/>
    <property type="match status" value="1"/>
</dbReference>
<dbReference type="RefSeq" id="WP_069403034.1">
    <property type="nucleotide sequence ID" value="NZ_JBKFED010000042.1"/>
</dbReference>